<keyword evidence="3" id="KW-0560">Oxidoreductase</keyword>
<keyword evidence="2" id="KW-0732">Signal</keyword>
<evidence type="ECO:0000256" key="1">
    <source>
        <dbReference type="ARBA" id="ARBA00005791"/>
    </source>
</evidence>
<proteinExistence type="inferred from homology"/>
<dbReference type="InterPro" id="IPR012336">
    <property type="entry name" value="Thioredoxin-like_fold"/>
</dbReference>
<keyword evidence="6" id="KW-0472">Membrane</keyword>
<dbReference type="GO" id="GO:0016491">
    <property type="term" value="F:oxidoreductase activity"/>
    <property type="evidence" value="ECO:0007669"/>
    <property type="project" value="UniProtKB-KW"/>
</dbReference>
<dbReference type="AlphaFoldDB" id="A0A2H0TZ79"/>
<comment type="caution">
    <text evidence="8">The sequence shown here is derived from an EMBL/GenBank/DDBJ whole genome shotgun (WGS) entry which is preliminary data.</text>
</comment>
<dbReference type="Proteomes" id="UP000230852">
    <property type="component" value="Unassembled WGS sequence"/>
</dbReference>
<sequence length="241" mass="28007">MPKQSKFWKYFFIFLASIVGLIFTFFLIFFIYYLAQLRYGNSETKKKITSEYERNFSTDINKDAPQDTTDYKKFVRKYNPTQGNTNAKVTIITFLDFQCPYCQTSYPTFSHVIEKYKPVIQVVFKNLPLTDIHPDAIAAALASTCASEQNKFWEYYTQVFTNKKLDTDSLYNYGQSLGLDMNKFDTCFKTQRNLTDIQQDLKDAVDLGLRGTPTYLVNGKIIEGVISAEEWDNIIIKNLNQ</sequence>
<feature type="transmembrane region" description="Helical" evidence="6">
    <location>
        <begin position="12"/>
        <end position="35"/>
    </location>
</feature>
<comment type="similarity">
    <text evidence="1">Belongs to the thioredoxin family. DsbA subfamily.</text>
</comment>
<dbReference type="PANTHER" id="PTHR13887">
    <property type="entry name" value="GLUTATHIONE S-TRANSFERASE KAPPA"/>
    <property type="match status" value="1"/>
</dbReference>
<evidence type="ECO:0000256" key="2">
    <source>
        <dbReference type="ARBA" id="ARBA00022729"/>
    </source>
</evidence>
<evidence type="ECO:0000313" key="8">
    <source>
        <dbReference type="EMBL" id="PIR78528.1"/>
    </source>
</evidence>
<evidence type="ECO:0000256" key="3">
    <source>
        <dbReference type="ARBA" id="ARBA00023002"/>
    </source>
</evidence>
<evidence type="ECO:0000259" key="7">
    <source>
        <dbReference type="PROSITE" id="PS51352"/>
    </source>
</evidence>
<keyword evidence="4" id="KW-1015">Disulfide bond</keyword>
<dbReference type="InterPro" id="IPR036249">
    <property type="entry name" value="Thioredoxin-like_sf"/>
</dbReference>
<name>A0A2H0TZ79_9BACT</name>
<evidence type="ECO:0000313" key="9">
    <source>
        <dbReference type="Proteomes" id="UP000230852"/>
    </source>
</evidence>
<dbReference type="EMBL" id="PFBU01000020">
    <property type="protein sequence ID" value="PIR78528.1"/>
    <property type="molecule type" value="Genomic_DNA"/>
</dbReference>
<evidence type="ECO:0000256" key="5">
    <source>
        <dbReference type="ARBA" id="ARBA00023284"/>
    </source>
</evidence>
<accession>A0A2H0TZ79</accession>
<dbReference type="Gene3D" id="3.40.30.10">
    <property type="entry name" value="Glutaredoxin"/>
    <property type="match status" value="1"/>
</dbReference>
<dbReference type="InterPro" id="IPR013766">
    <property type="entry name" value="Thioredoxin_domain"/>
</dbReference>
<dbReference type="PROSITE" id="PS51352">
    <property type="entry name" value="THIOREDOXIN_2"/>
    <property type="match status" value="1"/>
</dbReference>
<keyword evidence="6" id="KW-1133">Transmembrane helix</keyword>
<keyword evidence="6" id="KW-0812">Transmembrane</keyword>
<gene>
    <name evidence="8" type="ORF">COU28_01140</name>
</gene>
<organism evidence="8 9">
    <name type="scientific">Candidatus Magasanikbacteria bacterium CG10_big_fil_rev_8_21_14_0_10_36_16</name>
    <dbReference type="NCBI Taxonomy" id="1974645"/>
    <lineage>
        <taxon>Bacteria</taxon>
        <taxon>Candidatus Magasanikiibacteriota</taxon>
    </lineage>
</organism>
<evidence type="ECO:0000256" key="6">
    <source>
        <dbReference type="SAM" id="Phobius"/>
    </source>
</evidence>
<protein>
    <recommendedName>
        <fullName evidence="7">Thioredoxin domain-containing protein</fullName>
    </recommendedName>
</protein>
<feature type="domain" description="Thioredoxin" evidence="7">
    <location>
        <begin position="58"/>
        <end position="240"/>
    </location>
</feature>
<dbReference type="PANTHER" id="PTHR13887:SF14">
    <property type="entry name" value="DISULFIDE BOND FORMATION PROTEIN D"/>
    <property type="match status" value="1"/>
</dbReference>
<dbReference type="Pfam" id="PF13462">
    <property type="entry name" value="Thioredoxin_4"/>
    <property type="match status" value="1"/>
</dbReference>
<keyword evidence="5" id="KW-0676">Redox-active center</keyword>
<reference evidence="9" key="1">
    <citation type="submission" date="2017-09" db="EMBL/GenBank/DDBJ databases">
        <title>Depth-based differentiation of microbial function through sediment-hosted aquifers and enrichment of novel symbionts in the deep terrestrial subsurface.</title>
        <authorList>
            <person name="Probst A.J."/>
            <person name="Ladd B."/>
            <person name="Jarett J.K."/>
            <person name="Geller-Mcgrath D.E."/>
            <person name="Sieber C.M.K."/>
            <person name="Emerson J.B."/>
            <person name="Anantharaman K."/>
            <person name="Thomas B.C."/>
            <person name="Malmstrom R."/>
            <person name="Stieglmeier M."/>
            <person name="Klingl A."/>
            <person name="Woyke T."/>
            <person name="Ryan C.M."/>
            <person name="Banfield J.F."/>
        </authorList>
    </citation>
    <scope>NUCLEOTIDE SEQUENCE [LARGE SCALE GENOMIC DNA]</scope>
</reference>
<dbReference type="SUPFAM" id="SSF52833">
    <property type="entry name" value="Thioredoxin-like"/>
    <property type="match status" value="1"/>
</dbReference>
<evidence type="ECO:0000256" key="4">
    <source>
        <dbReference type="ARBA" id="ARBA00023157"/>
    </source>
</evidence>